<proteinExistence type="predicted"/>
<reference evidence="2 3" key="1">
    <citation type="submission" date="2011-05" db="EMBL/GenBank/DDBJ databases">
        <authorList>
            <person name="Muzny D."/>
            <person name="Qin X."/>
            <person name="Deng J."/>
            <person name="Jiang H."/>
            <person name="Liu Y."/>
            <person name="Qu J."/>
            <person name="Song X.-Z."/>
            <person name="Zhang L."/>
            <person name="Thornton R."/>
            <person name="Coyle M."/>
            <person name="Francisco L."/>
            <person name="Jackson L."/>
            <person name="Javaid M."/>
            <person name="Korchina V."/>
            <person name="Kovar C."/>
            <person name="Mata R."/>
            <person name="Mathew T."/>
            <person name="Ngo R."/>
            <person name="Nguyen L."/>
            <person name="Nguyen N."/>
            <person name="Okwuonu G."/>
            <person name="Ongeri F."/>
            <person name="Pham C."/>
            <person name="Simmons D."/>
            <person name="Wilczek-Boney K."/>
            <person name="Hale W."/>
            <person name="Jakkamsetti A."/>
            <person name="Pham P."/>
            <person name="Ruth R."/>
            <person name="San Lucas F."/>
            <person name="Warren J."/>
            <person name="Zhang J."/>
            <person name="Zhao Z."/>
            <person name="Zhou C."/>
            <person name="Zhu D."/>
            <person name="Lee S."/>
            <person name="Bess C."/>
            <person name="Blankenburg K."/>
            <person name="Forbes L."/>
            <person name="Fu Q."/>
            <person name="Gubbala S."/>
            <person name="Hirani K."/>
            <person name="Jayaseelan J.C."/>
            <person name="Lara F."/>
            <person name="Munidasa M."/>
            <person name="Palculict T."/>
            <person name="Patil S."/>
            <person name="Pu L.-L."/>
            <person name="Saada N."/>
            <person name="Tang L."/>
            <person name="Weissenberger G."/>
            <person name="Zhu Y."/>
            <person name="Hemphill L."/>
            <person name="Shang Y."/>
            <person name="Youmans B."/>
            <person name="Ayvaz T."/>
            <person name="Ross M."/>
            <person name="Santibanez J."/>
            <person name="Aqrawi P."/>
            <person name="Gross S."/>
            <person name="Joshi V."/>
            <person name="Fowler G."/>
            <person name="Nazareth L."/>
            <person name="Reid J."/>
            <person name="Worley K."/>
            <person name="Petrosino J."/>
            <person name="Highlander S."/>
            <person name="Gibbs R."/>
        </authorList>
    </citation>
    <scope>NUCLEOTIDE SEQUENCE [LARGE SCALE GENOMIC DNA]</scope>
    <source>
        <strain evidence="2 3">ATCC 33926</strain>
    </source>
</reference>
<accession>A0AA36XLU5</accession>
<comment type="caution">
    <text evidence="2">The sequence shown here is derived from an EMBL/GenBank/DDBJ whole genome shotgun (WGS) entry which is preliminary data.</text>
</comment>
<dbReference type="EMBL" id="AFQE01000021">
    <property type="protein sequence ID" value="EGQ78226.1"/>
    <property type="molecule type" value="Genomic_DNA"/>
</dbReference>
<sequence length="39" mass="4591">MQHFDIAIHYHNKTKEKEEATPQSTALEVVHPEKFTNLQ</sequence>
<feature type="compositionally biased region" description="Basic and acidic residues" evidence="1">
    <location>
        <begin position="30"/>
        <end position="39"/>
    </location>
</feature>
<evidence type="ECO:0000313" key="3">
    <source>
        <dbReference type="Proteomes" id="UP000004982"/>
    </source>
</evidence>
<evidence type="ECO:0000313" key="2">
    <source>
        <dbReference type="EMBL" id="EGQ78226.1"/>
    </source>
</evidence>
<feature type="region of interest" description="Disordered" evidence="1">
    <location>
        <begin position="13"/>
        <end position="39"/>
    </location>
</feature>
<name>A0AA36XLU5_9NEIS</name>
<protein>
    <submittedName>
        <fullName evidence="2">Uncharacterized protein</fullName>
    </submittedName>
</protein>
<gene>
    <name evidence="2" type="ORF">HMPREF9418_0313</name>
</gene>
<organism evidence="2 3">
    <name type="scientific">Neisseria macacae ATCC 33926</name>
    <dbReference type="NCBI Taxonomy" id="997348"/>
    <lineage>
        <taxon>Bacteria</taxon>
        <taxon>Pseudomonadati</taxon>
        <taxon>Pseudomonadota</taxon>
        <taxon>Betaproteobacteria</taxon>
        <taxon>Neisseriales</taxon>
        <taxon>Neisseriaceae</taxon>
        <taxon>Neisseria</taxon>
    </lineage>
</organism>
<dbReference type="Proteomes" id="UP000004982">
    <property type="component" value="Unassembled WGS sequence"/>
</dbReference>
<evidence type="ECO:0000256" key="1">
    <source>
        <dbReference type="SAM" id="MobiDB-lite"/>
    </source>
</evidence>
<dbReference type="AlphaFoldDB" id="A0AA36XLU5"/>